<name>A0A0G1DT49_UNCKA</name>
<feature type="compositionally biased region" description="Low complexity" evidence="1">
    <location>
        <begin position="31"/>
        <end position="42"/>
    </location>
</feature>
<evidence type="ECO:0000313" key="3">
    <source>
        <dbReference type="Proteomes" id="UP000033848"/>
    </source>
</evidence>
<feature type="region of interest" description="Disordered" evidence="1">
    <location>
        <begin position="29"/>
        <end position="51"/>
    </location>
</feature>
<accession>A0A0G1DT49</accession>
<proteinExistence type="predicted"/>
<reference evidence="2 3" key="1">
    <citation type="journal article" date="2015" name="Nature">
        <title>rRNA introns, odd ribosomes, and small enigmatic genomes across a large radiation of phyla.</title>
        <authorList>
            <person name="Brown C.T."/>
            <person name="Hug L.A."/>
            <person name="Thomas B.C."/>
            <person name="Sharon I."/>
            <person name="Castelle C.J."/>
            <person name="Singh A."/>
            <person name="Wilkins M.J."/>
            <person name="Williams K.H."/>
            <person name="Banfield J.F."/>
        </authorList>
    </citation>
    <scope>NUCLEOTIDE SEQUENCE [LARGE SCALE GENOMIC DNA]</scope>
</reference>
<dbReference type="Proteomes" id="UP000033848">
    <property type="component" value="Unassembled WGS sequence"/>
</dbReference>
<dbReference type="EMBL" id="LCED01000041">
    <property type="protein sequence ID" value="KKS65448.1"/>
    <property type="molecule type" value="Genomic_DNA"/>
</dbReference>
<organism evidence="2 3">
    <name type="scientific">candidate division WWE3 bacterium GW2011_GWB1_42_6</name>
    <dbReference type="NCBI Taxonomy" id="1619115"/>
    <lineage>
        <taxon>Bacteria</taxon>
        <taxon>Katanobacteria</taxon>
    </lineage>
</organism>
<dbReference type="AlphaFoldDB" id="A0A0G1DT49"/>
<protein>
    <submittedName>
        <fullName evidence="2">Uncharacterized protein</fullName>
    </submittedName>
</protein>
<evidence type="ECO:0000256" key="1">
    <source>
        <dbReference type="SAM" id="MobiDB-lite"/>
    </source>
</evidence>
<sequence>MITQDMIDKVGKKFAHALLEKDNETLNSIVSSGSGKSGSSGSNVTDFRKANPQSYLGGTPLRNRAILAFGTNQDQITCIVDCKISNDKISGDWKVLK</sequence>
<gene>
    <name evidence="2" type="ORF">UV35_C0041G0002</name>
</gene>
<evidence type="ECO:0000313" key="2">
    <source>
        <dbReference type="EMBL" id="KKS65448.1"/>
    </source>
</evidence>
<comment type="caution">
    <text evidence="2">The sequence shown here is derived from an EMBL/GenBank/DDBJ whole genome shotgun (WGS) entry which is preliminary data.</text>
</comment>